<dbReference type="Gene3D" id="2.70.70.10">
    <property type="entry name" value="Glucose Permease (Domain IIA)"/>
    <property type="match status" value="1"/>
</dbReference>
<evidence type="ECO:0000256" key="3">
    <source>
        <dbReference type="ARBA" id="ARBA00022475"/>
    </source>
</evidence>
<evidence type="ECO:0000313" key="19">
    <source>
        <dbReference type="EMBL" id="RIY40005.1"/>
    </source>
</evidence>
<dbReference type="Pfam" id="PF02378">
    <property type="entry name" value="PTS_EIIC"/>
    <property type="match status" value="1"/>
</dbReference>
<feature type="transmembrane region" description="Helical" evidence="15">
    <location>
        <begin position="111"/>
        <end position="132"/>
    </location>
</feature>
<dbReference type="PANTHER" id="PTHR30175">
    <property type="entry name" value="PHOSPHOTRANSFERASE SYSTEM TRANSPORT PROTEIN"/>
    <property type="match status" value="1"/>
</dbReference>
<dbReference type="SUPFAM" id="SSF51261">
    <property type="entry name" value="Duplicated hybrid motif"/>
    <property type="match status" value="1"/>
</dbReference>
<feature type="transmembrane region" description="Helical" evidence="15">
    <location>
        <begin position="341"/>
        <end position="363"/>
    </location>
</feature>
<dbReference type="NCBIfam" id="TIGR00830">
    <property type="entry name" value="PTBA"/>
    <property type="match status" value="1"/>
</dbReference>
<keyword evidence="6" id="KW-0598">Phosphotransferase system</keyword>
<feature type="transmembrane region" description="Helical" evidence="15">
    <location>
        <begin position="264"/>
        <end position="282"/>
    </location>
</feature>
<dbReference type="InterPro" id="IPR018113">
    <property type="entry name" value="PTrfase_EIIB_Cys"/>
</dbReference>
<feature type="domain" description="PTS EIIC type-1" evidence="18">
    <location>
        <begin position="119"/>
        <end position="478"/>
    </location>
</feature>
<organism evidence="19 20">
    <name type="scientific">Psittacicella hinzii</name>
    <dbReference type="NCBI Taxonomy" id="2028575"/>
    <lineage>
        <taxon>Bacteria</taxon>
        <taxon>Pseudomonadati</taxon>
        <taxon>Pseudomonadota</taxon>
        <taxon>Gammaproteobacteria</taxon>
        <taxon>Pasteurellales</taxon>
        <taxon>Psittacicellaceae</taxon>
        <taxon>Psittacicella</taxon>
    </lineage>
</organism>
<evidence type="ECO:0000256" key="11">
    <source>
        <dbReference type="ARBA" id="ARBA00044053"/>
    </source>
</evidence>
<evidence type="ECO:0000256" key="13">
    <source>
        <dbReference type="ARBA" id="ARBA00048931"/>
    </source>
</evidence>
<sequence length="665" mass="70489">MKYEQDIKAIIAGVGGKENIISVVHCATRLRMVLKNPDLANEKELDKIDLVKGTFNTKGQFQIIIGAGTVNVVCAEMQEMLGLTENKNAAAADDQQPKNVVLRVVKILSDIFVPIIPAIVAGGLLMGLYNVLTASFFADGSSLLSRYPGIDGISQMINSFANAPFIFLPVLIAFSASRIFGGNPFLGAAMGMIMVHPDLLNAYVYGSTAADQVPYWDIFGFHIDKVGYQGTVLPVLAVTWILAKIENFLRSITPSWLDNLSTPLIAIIVTSAITFIFVGPILRDAGDYLAAGLSWIYYKLNFVGGAIFGGLYAPIVITGLHQSFVAIETQLIAAKAETGGTFIFVTAACSNVAQGAATLAVLLTSRNQKVKSLCASAGISALLGITEPAMFGVNLKLKYPFIGAITGAALGAAFMSFTKTLAVALGAAGLVGFVSVVPAHWGDYFIALAISIVVAFVVTLVLGKRAEAKAALEEQEAAKKAQENKDLNTQVRFEKKIAVAQVKALEKGQECQLASPISGKVLPLDQGSDPGFASGAMGPGMVIQPSEGRVYAPVSGKVESLFPSKHALILQLDNGIQLLIHFGMDTVSLNGQGFTAHVQTGDRFNAGDLLLEADLEFIKSQGLSTETPIVITNFEDDDGEEQYAVVNVRSGDLAHNEPALVVAAK</sequence>
<evidence type="ECO:0000256" key="8">
    <source>
        <dbReference type="ARBA" id="ARBA00022777"/>
    </source>
</evidence>
<dbReference type="GO" id="GO:0090589">
    <property type="term" value="F:protein-phosphocysteine-trehalose phosphotransferase system transporter activity"/>
    <property type="evidence" value="ECO:0007669"/>
    <property type="project" value="TreeGrafter"/>
</dbReference>
<evidence type="ECO:0000256" key="7">
    <source>
        <dbReference type="ARBA" id="ARBA00022692"/>
    </source>
</evidence>
<evidence type="ECO:0000259" key="17">
    <source>
        <dbReference type="PROSITE" id="PS51098"/>
    </source>
</evidence>
<dbReference type="FunFam" id="2.70.70.10:FF:000001">
    <property type="entry name" value="PTS system glucose-specific IIA component"/>
    <property type="match status" value="1"/>
</dbReference>
<protein>
    <recommendedName>
        <fullName evidence="11">protein-N(pi)-phosphohistidine--sucrose phosphotransferase</fullName>
        <ecNumber evidence="11">2.7.1.211</ecNumber>
    </recommendedName>
</protein>
<dbReference type="InterPro" id="IPR013013">
    <property type="entry name" value="PTS_EIIC_1"/>
</dbReference>
<evidence type="ECO:0000256" key="10">
    <source>
        <dbReference type="ARBA" id="ARBA00023136"/>
    </source>
</evidence>
<feature type="transmembrane region" description="Helical" evidence="15">
    <location>
        <begin position="444"/>
        <end position="463"/>
    </location>
</feature>
<proteinExistence type="predicted"/>
<evidence type="ECO:0000256" key="14">
    <source>
        <dbReference type="PROSITE-ProRule" id="PRU00421"/>
    </source>
</evidence>
<dbReference type="InterPro" id="IPR050558">
    <property type="entry name" value="PTS_Sugar-Specific_Components"/>
</dbReference>
<evidence type="ECO:0000256" key="12">
    <source>
        <dbReference type="ARBA" id="ARBA00045139"/>
    </source>
</evidence>
<accession>A0A3A1YQT1</accession>
<dbReference type="InterPro" id="IPR001996">
    <property type="entry name" value="PTS_IIB_1"/>
</dbReference>
<keyword evidence="2" id="KW-0813">Transport</keyword>
<evidence type="ECO:0000256" key="6">
    <source>
        <dbReference type="ARBA" id="ARBA00022683"/>
    </source>
</evidence>
<evidence type="ECO:0000256" key="5">
    <source>
        <dbReference type="ARBA" id="ARBA00022679"/>
    </source>
</evidence>
<evidence type="ECO:0000259" key="16">
    <source>
        <dbReference type="PROSITE" id="PS51093"/>
    </source>
</evidence>
<dbReference type="GO" id="GO:0016301">
    <property type="term" value="F:kinase activity"/>
    <property type="evidence" value="ECO:0007669"/>
    <property type="project" value="UniProtKB-KW"/>
</dbReference>
<feature type="active site" description="Phosphocysteine intermediate; for EIIB activity" evidence="14">
    <location>
        <position position="26"/>
    </location>
</feature>
<feature type="transmembrane region" description="Helical" evidence="15">
    <location>
        <begin position="421"/>
        <end position="438"/>
    </location>
</feature>
<dbReference type="GO" id="GO:0009401">
    <property type="term" value="P:phosphoenolpyruvate-dependent sugar phosphotransferase system"/>
    <property type="evidence" value="ECO:0007669"/>
    <property type="project" value="UniProtKB-KW"/>
</dbReference>
<dbReference type="PROSITE" id="PS51103">
    <property type="entry name" value="PTS_EIIC_TYPE_1"/>
    <property type="match status" value="1"/>
</dbReference>
<dbReference type="FunFam" id="3.30.1360.60:FF:000001">
    <property type="entry name" value="PTS system glucose-specific IIBC component PtsG"/>
    <property type="match status" value="1"/>
</dbReference>
<evidence type="ECO:0000259" key="18">
    <source>
        <dbReference type="PROSITE" id="PS51103"/>
    </source>
</evidence>
<dbReference type="PROSITE" id="PS01035">
    <property type="entry name" value="PTS_EIIB_TYPE_1_CYS"/>
    <property type="match status" value="1"/>
</dbReference>
<dbReference type="Proteomes" id="UP000265916">
    <property type="component" value="Unassembled WGS sequence"/>
</dbReference>
<dbReference type="CDD" id="cd00212">
    <property type="entry name" value="PTS_IIB_glc"/>
    <property type="match status" value="1"/>
</dbReference>
<keyword evidence="8" id="KW-0418">Kinase</keyword>
<reference evidence="19 20" key="1">
    <citation type="submission" date="2017-08" db="EMBL/GenBank/DDBJ databases">
        <title>Reclassification of Bisgaard taxon 37 and 44.</title>
        <authorList>
            <person name="Christensen H."/>
        </authorList>
    </citation>
    <scope>NUCLEOTIDE SEQUENCE [LARGE SCALE GENOMIC DNA]</scope>
    <source>
        <strain evidence="19 20">111</strain>
    </source>
</reference>
<dbReference type="GO" id="GO:0005886">
    <property type="term" value="C:plasma membrane"/>
    <property type="evidence" value="ECO:0007669"/>
    <property type="project" value="UniProtKB-SubCell"/>
</dbReference>
<dbReference type="Gene3D" id="3.30.1360.60">
    <property type="entry name" value="Glucose permease domain IIB"/>
    <property type="match status" value="1"/>
</dbReference>
<dbReference type="InterPro" id="IPR036878">
    <property type="entry name" value="Glu_permease_IIB"/>
</dbReference>
<comment type="function">
    <text evidence="12">The phosphoenolpyruvate-dependent sugar phosphotransferase system (sugar PTS), a major carbohydrate active transport system, catalyzes the phosphorylation of incoming sugar substrates concomitantly with their translocation across the cell membrane. This system is involved in sucrose transport.</text>
</comment>
<dbReference type="PANTHER" id="PTHR30175:SF4">
    <property type="entry name" value="PTS SYSTEM TREHALOSE-SPECIFIC EIIBC COMPONENT"/>
    <property type="match status" value="1"/>
</dbReference>
<comment type="caution">
    <text evidence="19">The sequence shown here is derived from an EMBL/GenBank/DDBJ whole genome shotgun (WGS) entry which is preliminary data.</text>
</comment>
<comment type="catalytic activity">
    <reaction evidence="13">
        <text>N(pros)-phospho-L-histidyl-[protein](out) + sucrose = sucrose 6(G)-phosphate(in) + L-histidyl-[protein]</text>
        <dbReference type="Rhea" id="RHEA:49236"/>
        <dbReference type="Rhea" id="RHEA-COMP:9745"/>
        <dbReference type="Rhea" id="RHEA-COMP:9746"/>
        <dbReference type="ChEBI" id="CHEBI:17992"/>
        <dbReference type="ChEBI" id="CHEBI:29979"/>
        <dbReference type="ChEBI" id="CHEBI:64837"/>
        <dbReference type="ChEBI" id="CHEBI:91002"/>
        <dbReference type="EC" id="2.7.1.211"/>
    </reaction>
</comment>
<dbReference type="Pfam" id="PF00358">
    <property type="entry name" value="PTS_EIIA_1"/>
    <property type="match status" value="1"/>
</dbReference>
<feature type="transmembrane region" description="Helical" evidence="15">
    <location>
        <begin position="152"/>
        <end position="174"/>
    </location>
</feature>
<dbReference type="GO" id="GO:0015771">
    <property type="term" value="P:trehalose transport"/>
    <property type="evidence" value="ECO:0007669"/>
    <property type="project" value="TreeGrafter"/>
</dbReference>
<keyword evidence="9 15" id="KW-1133">Transmembrane helix</keyword>
<feature type="domain" description="PTS EIIA type-1" evidence="16">
    <location>
        <begin position="529"/>
        <end position="633"/>
    </location>
</feature>
<dbReference type="AlphaFoldDB" id="A0A3A1YQT1"/>
<dbReference type="EMBL" id="NRJG01000020">
    <property type="protein sequence ID" value="RIY40005.1"/>
    <property type="molecule type" value="Genomic_DNA"/>
</dbReference>
<dbReference type="InterPro" id="IPR001127">
    <property type="entry name" value="PTS_EIIA_1_perm"/>
</dbReference>
<dbReference type="InterPro" id="IPR010973">
    <property type="entry name" value="PTS_IIBC_sucr"/>
</dbReference>
<evidence type="ECO:0000256" key="1">
    <source>
        <dbReference type="ARBA" id="ARBA00004651"/>
    </source>
</evidence>
<keyword evidence="3" id="KW-1003">Cell membrane</keyword>
<dbReference type="EC" id="2.7.1.211" evidence="11"/>
<dbReference type="NCBIfam" id="TIGR01996">
    <property type="entry name" value="PTS-II-BC-sucr"/>
    <property type="match status" value="1"/>
</dbReference>
<evidence type="ECO:0000313" key="20">
    <source>
        <dbReference type="Proteomes" id="UP000265916"/>
    </source>
</evidence>
<dbReference type="SUPFAM" id="SSF55604">
    <property type="entry name" value="Glucose permease domain IIB"/>
    <property type="match status" value="1"/>
</dbReference>
<feature type="transmembrane region" description="Helical" evidence="15">
    <location>
        <begin position="302"/>
        <end position="320"/>
    </location>
</feature>
<comment type="subcellular location">
    <subcellularLocation>
        <location evidence="1">Cell membrane</location>
        <topology evidence="1">Multi-pass membrane protein</topology>
    </subcellularLocation>
</comment>
<keyword evidence="5" id="KW-0808">Transferase</keyword>
<dbReference type="Pfam" id="PF00367">
    <property type="entry name" value="PTS_EIIB"/>
    <property type="match status" value="1"/>
</dbReference>
<keyword evidence="10 15" id="KW-0472">Membrane</keyword>
<dbReference type="GO" id="GO:0008982">
    <property type="term" value="F:protein-N(PI)-phosphohistidine-sugar phosphotransferase activity"/>
    <property type="evidence" value="ECO:0007669"/>
    <property type="project" value="InterPro"/>
</dbReference>
<evidence type="ECO:0000256" key="9">
    <source>
        <dbReference type="ARBA" id="ARBA00022989"/>
    </source>
</evidence>
<dbReference type="PROSITE" id="PS51098">
    <property type="entry name" value="PTS_EIIB_TYPE_1"/>
    <property type="match status" value="1"/>
</dbReference>
<name>A0A3A1YQT1_9GAMM</name>
<evidence type="ECO:0000256" key="15">
    <source>
        <dbReference type="SAM" id="Phobius"/>
    </source>
</evidence>
<dbReference type="InterPro" id="IPR003352">
    <property type="entry name" value="PTS_EIIC"/>
</dbReference>
<dbReference type="OrthoDB" id="92465at2"/>
<evidence type="ECO:0000256" key="4">
    <source>
        <dbReference type="ARBA" id="ARBA00022597"/>
    </source>
</evidence>
<evidence type="ECO:0000256" key="2">
    <source>
        <dbReference type="ARBA" id="ARBA00022448"/>
    </source>
</evidence>
<keyword evidence="4" id="KW-0762">Sugar transport</keyword>
<dbReference type="PROSITE" id="PS00371">
    <property type="entry name" value="PTS_EIIA_TYPE_1_HIS"/>
    <property type="match status" value="1"/>
</dbReference>
<dbReference type="InterPro" id="IPR011055">
    <property type="entry name" value="Dup_hybrid_motif"/>
</dbReference>
<keyword evidence="20" id="KW-1185">Reference proteome</keyword>
<dbReference type="PROSITE" id="PS51093">
    <property type="entry name" value="PTS_EIIA_TYPE_1"/>
    <property type="match status" value="1"/>
</dbReference>
<keyword evidence="7 15" id="KW-0812">Transmembrane</keyword>
<gene>
    <name evidence="19" type="ORF">CKF58_01180</name>
</gene>
<feature type="domain" description="PTS EIIB type-1" evidence="17">
    <location>
        <begin position="4"/>
        <end position="87"/>
    </location>
</feature>